<feature type="region of interest" description="Disordered" evidence="4">
    <location>
        <begin position="71"/>
        <end position="117"/>
    </location>
</feature>
<dbReference type="Pfam" id="PF15772">
    <property type="entry name" value="UPF0688"/>
    <property type="match status" value="1"/>
</dbReference>
<proteinExistence type="inferred from homology"/>
<evidence type="ECO:0000256" key="2">
    <source>
        <dbReference type="ARBA" id="ARBA00006634"/>
    </source>
</evidence>
<feature type="compositionally biased region" description="Low complexity" evidence="4">
    <location>
        <begin position="102"/>
        <end position="117"/>
    </location>
</feature>
<evidence type="ECO:0000256" key="1">
    <source>
        <dbReference type="ARBA" id="ARBA00004123"/>
    </source>
</evidence>
<evidence type="ECO:0000313" key="6">
    <source>
        <dbReference type="Proteomes" id="UP000694391"/>
    </source>
</evidence>
<dbReference type="Ensembl" id="ENSCAFT00020013683.1">
    <property type="protein sequence ID" value="ENSCAFP00020011846.1"/>
    <property type="gene ID" value="ENSCAFG00020009536.1"/>
</dbReference>
<evidence type="ECO:0000256" key="4">
    <source>
        <dbReference type="SAM" id="MobiDB-lite"/>
    </source>
</evidence>
<reference evidence="5" key="2">
    <citation type="submission" date="2025-09" db="UniProtKB">
        <authorList>
            <consortium name="Ensembl"/>
        </authorList>
    </citation>
    <scope>IDENTIFICATION</scope>
</reference>
<evidence type="ECO:0000313" key="5">
    <source>
        <dbReference type="Ensembl" id="ENSCAFP00020011846.1"/>
    </source>
</evidence>
<comment type="similarity">
    <text evidence="2">Belongs to the UPF0688 family.</text>
</comment>
<keyword evidence="6" id="KW-1185">Reference proteome</keyword>
<feature type="compositionally biased region" description="Polar residues" evidence="4">
    <location>
        <begin position="155"/>
        <end position="166"/>
    </location>
</feature>
<dbReference type="AlphaFoldDB" id="A0A8C0QYB9"/>
<dbReference type="PANTHER" id="PTHR28491:SF1">
    <property type="entry name" value="UPF0688 PROTEIN C1ORF174"/>
    <property type="match status" value="1"/>
</dbReference>
<reference evidence="5" key="1">
    <citation type="submission" date="2025-08" db="UniProtKB">
        <authorList>
            <consortium name="Ensembl"/>
        </authorList>
    </citation>
    <scope>IDENTIFICATION</scope>
</reference>
<dbReference type="PANTHER" id="PTHR28491">
    <property type="entry name" value="UPF0688 PROTEIN C1ORF174"/>
    <property type="match status" value="1"/>
</dbReference>
<dbReference type="GO" id="GO:0005654">
    <property type="term" value="C:nucleoplasm"/>
    <property type="evidence" value="ECO:0007669"/>
    <property type="project" value="Ensembl"/>
</dbReference>
<feature type="region of interest" description="Disordered" evidence="4">
    <location>
        <begin position="144"/>
        <end position="194"/>
    </location>
</feature>
<organism evidence="5 6">
    <name type="scientific">Canis lupus dingo</name>
    <name type="common">dingo</name>
    <dbReference type="NCBI Taxonomy" id="286419"/>
    <lineage>
        <taxon>Eukaryota</taxon>
        <taxon>Metazoa</taxon>
        <taxon>Chordata</taxon>
        <taxon>Craniata</taxon>
        <taxon>Vertebrata</taxon>
        <taxon>Euteleostomi</taxon>
        <taxon>Mammalia</taxon>
        <taxon>Eutheria</taxon>
        <taxon>Laurasiatheria</taxon>
        <taxon>Carnivora</taxon>
        <taxon>Caniformia</taxon>
        <taxon>Canidae</taxon>
        <taxon>Canis</taxon>
    </lineage>
</organism>
<sequence>MRSRKLTGAVRSSARLRARRCSARLASAREASTAVSARTVCQTSHKAADRRTSKKFKCDKGHLVKSELQKLAPQSDRVAVPRIPPESPGNSEPLGFAKEHALPPGKGAGAPAQPEAAGCPLRHATAVGDTCPAETEDSLALPAHTPLAGEEPHSSRSAQGGSTLHTEQAARPPLQTDDSVFLDEDSNQPMPVGRFFGNVELMQVRLVPPAPWPPPGSVSTGRHPPLTACWHCLGTDSSPQEEKQDRR</sequence>
<gene>
    <name evidence="5" type="primary">C5H1orf174</name>
</gene>
<name>A0A8C0QYB9_CANLU</name>
<dbReference type="Proteomes" id="UP000694391">
    <property type="component" value="Unplaced"/>
</dbReference>
<keyword evidence="3" id="KW-0539">Nucleus</keyword>
<accession>A0A8C0QYB9</accession>
<comment type="subcellular location">
    <subcellularLocation>
        <location evidence="1">Nucleus</location>
    </subcellularLocation>
</comment>
<dbReference type="GeneTree" id="ENSGT00390000016496"/>
<dbReference type="InterPro" id="IPR031530">
    <property type="entry name" value="UPF0688"/>
</dbReference>
<evidence type="ECO:0000256" key="3">
    <source>
        <dbReference type="ARBA" id="ARBA00023242"/>
    </source>
</evidence>
<protein>
    <submittedName>
        <fullName evidence="5">Chromosome 1 open reading frame 174</fullName>
    </submittedName>
</protein>